<name>A0A5J4WYM1_9EUKA</name>
<dbReference type="Pfam" id="PF00168">
    <property type="entry name" value="C2"/>
    <property type="match status" value="1"/>
</dbReference>
<dbReference type="SUPFAM" id="SSF49562">
    <property type="entry name" value="C2 domain (Calcium/lipid-binding domain, CaLB)"/>
    <property type="match status" value="1"/>
</dbReference>
<accession>A0A5J4WYM1</accession>
<dbReference type="Proteomes" id="UP000324800">
    <property type="component" value="Unassembled WGS sequence"/>
</dbReference>
<gene>
    <name evidence="2" type="ORF">EZS28_005028</name>
</gene>
<comment type="caution">
    <text evidence="2">The sequence shown here is derived from an EMBL/GenBank/DDBJ whole genome shotgun (WGS) entry which is preliminary data.</text>
</comment>
<sequence length="133" mass="15434">MIIKKDTQSQSNPYIRLILGDYEGETEKYDECNGKYNETFNFYYDPEENKEIGVTLDVMDLNELNEYVVIGRVLIPLKDFISDKKRASYIVPSIGQRIDGEEKEIGIVDIEMQCIPGENLMILDDQQQQIDDQ</sequence>
<dbReference type="InterPro" id="IPR035892">
    <property type="entry name" value="C2_domain_sf"/>
</dbReference>
<protein>
    <recommendedName>
        <fullName evidence="1">C2 domain-containing protein</fullName>
    </recommendedName>
</protein>
<proteinExistence type="predicted"/>
<evidence type="ECO:0000313" key="3">
    <source>
        <dbReference type="Proteomes" id="UP000324800"/>
    </source>
</evidence>
<dbReference type="AlphaFoldDB" id="A0A5J4WYM1"/>
<dbReference type="InterPro" id="IPR000008">
    <property type="entry name" value="C2_dom"/>
</dbReference>
<evidence type="ECO:0000259" key="1">
    <source>
        <dbReference type="PROSITE" id="PS50004"/>
    </source>
</evidence>
<dbReference type="CDD" id="cd00030">
    <property type="entry name" value="C2"/>
    <property type="match status" value="1"/>
</dbReference>
<dbReference type="EMBL" id="SNRW01000752">
    <property type="protein sequence ID" value="KAA6399445.1"/>
    <property type="molecule type" value="Genomic_DNA"/>
</dbReference>
<dbReference type="PROSITE" id="PS50004">
    <property type="entry name" value="C2"/>
    <property type="match status" value="1"/>
</dbReference>
<organism evidence="2 3">
    <name type="scientific">Streblomastix strix</name>
    <dbReference type="NCBI Taxonomy" id="222440"/>
    <lineage>
        <taxon>Eukaryota</taxon>
        <taxon>Metamonada</taxon>
        <taxon>Preaxostyla</taxon>
        <taxon>Oxymonadida</taxon>
        <taxon>Streblomastigidae</taxon>
        <taxon>Streblomastix</taxon>
    </lineage>
</organism>
<evidence type="ECO:0000313" key="2">
    <source>
        <dbReference type="EMBL" id="KAA6399445.1"/>
    </source>
</evidence>
<reference evidence="2 3" key="1">
    <citation type="submission" date="2019-03" db="EMBL/GenBank/DDBJ databases">
        <title>Single cell metagenomics reveals metabolic interactions within the superorganism composed of flagellate Streblomastix strix and complex community of Bacteroidetes bacteria on its surface.</title>
        <authorList>
            <person name="Treitli S.C."/>
            <person name="Kolisko M."/>
            <person name="Husnik F."/>
            <person name="Keeling P."/>
            <person name="Hampl V."/>
        </authorList>
    </citation>
    <scope>NUCLEOTIDE SEQUENCE [LARGE SCALE GENOMIC DNA]</scope>
    <source>
        <strain evidence="2">ST1C</strain>
    </source>
</reference>
<feature type="domain" description="C2" evidence="1">
    <location>
        <begin position="1"/>
        <end position="91"/>
    </location>
</feature>
<dbReference type="Gene3D" id="2.60.40.150">
    <property type="entry name" value="C2 domain"/>
    <property type="match status" value="1"/>
</dbReference>